<evidence type="ECO:0000313" key="1">
    <source>
        <dbReference type="EMBL" id="KAJ7343466.1"/>
    </source>
</evidence>
<sequence length="167" mass="17959">MFKLPARTSLRLAVSSGRSASIRARNVSQEAVVGVVPGVPPASQATRTPRMEMSFSMPDVSIQPSQPQPQIPYSPDFWESAARKSEETRVPEEPLLPKLSVISELDTVTSHNLHVENVLPDTQSLGPSSVDPSPVGKGGILDDISEDLGISPKAIKDGVSSFLRSFR</sequence>
<protein>
    <submittedName>
        <fullName evidence="1">Uncharacterized protein</fullName>
    </submittedName>
</protein>
<keyword evidence="2" id="KW-1185">Reference proteome</keyword>
<dbReference type="Proteomes" id="UP001218218">
    <property type="component" value="Unassembled WGS sequence"/>
</dbReference>
<reference evidence="1" key="1">
    <citation type="submission" date="2023-03" db="EMBL/GenBank/DDBJ databases">
        <title>Massive genome expansion in bonnet fungi (Mycena s.s.) driven by repeated elements and novel gene families across ecological guilds.</title>
        <authorList>
            <consortium name="Lawrence Berkeley National Laboratory"/>
            <person name="Harder C.B."/>
            <person name="Miyauchi S."/>
            <person name="Viragh M."/>
            <person name="Kuo A."/>
            <person name="Thoen E."/>
            <person name="Andreopoulos B."/>
            <person name="Lu D."/>
            <person name="Skrede I."/>
            <person name="Drula E."/>
            <person name="Henrissat B."/>
            <person name="Morin E."/>
            <person name="Kohler A."/>
            <person name="Barry K."/>
            <person name="LaButti K."/>
            <person name="Morin E."/>
            <person name="Salamov A."/>
            <person name="Lipzen A."/>
            <person name="Mereny Z."/>
            <person name="Hegedus B."/>
            <person name="Baldrian P."/>
            <person name="Stursova M."/>
            <person name="Weitz H."/>
            <person name="Taylor A."/>
            <person name="Grigoriev I.V."/>
            <person name="Nagy L.G."/>
            <person name="Martin F."/>
            <person name="Kauserud H."/>
        </authorList>
    </citation>
    <scope>NUCLEOTIDE SEQUENCE</scope>
    <source>
        <strain evidence="1">CBHHK002</strain>
    </source>
</reference>
<accession>A0AAD6ZXC3</accession>
<gene>
    <name evidence="1" type="ORF">DFH08DRAFT_872766</name>
</gene>
<evidence type="ECO:0000313" key="2">
    <source>
        <dbReference type="Proteomes" id="UP001218218"/>
    </source>
</evidence>
<organism evidence="1 2">
    <name type="scientific">Mycena albidolilacea</name>
    <dbReference type="NCBI Taxonomy" id="1033008"/>
    <lineage>
        <taxon>Eukaryota</taxon>
        <taxon>Fungi</taxon>
        <taxon>Dikarya</taxon>
        <taxon>Basidiomycota</taxon>
        <taxon>Agaricomycotina</taxon>
        <taxon>Agaricomycetes</taxon>
        <taxon>Agaricomycetidae</taxon>
        <taxon>Agaricales</taxon>
        <taxon>Marasmiineae</taxon>
        <taxon>Mycenaceae</taxon>
        <taxon>Mycena</taxon>
    </lineage>
</organism>
<dbReference type="AlphaFoldDB" id="A0AAD6ZXC3"/>
<name>A0AAD6ZXC3_9AGAR</name>
<dbReference type="EMBL" id="JARIHO010000023">
    <property type="protein sequence ID" value="KAJ7343466.1"/>
    <property type="molecule type" value="Genomic_DNA"/>
</dbReference>
<proteinExistence type="predicted"/>
<comment type="caution">
    <text evidence="1">The sequence shown here is derived from an EMBL/GenBank/DDBJ whole genome shotgun (WGS) entry which is preliminary data.</text>
</comment>